<accession>W7UEK1</accession>
<organism evidence="1 2">
    <name type="scientific">Ruminococcus flavefaciens 007c</name>
    <dbReference type="NCBI Taxonomy" id="1341157"/>
    <lineage>
        <taxon>Bacteria</taxon>
        <taxon>Bacillati</taxon>
        <taxon>Bacillota</taxon>
        <taxon>Clostridia</taxon>
        <taxon>Eubacteriales</taxon>
        <taxon>Oscillospiraceae</taxon>
        <taxon>Ruminococcus</taxon>
    </lineage>
</organism>
<reference evidence="1 2" key="1">
    <citation type="journal article" date="2014" name="PLoS ONE">
        <title>Rumen cellulosomics: divergent fiber-degrading strategies revealed by comparative genome-wide analysis of six ruminococcal strains.</title>
        <authorList>
            <person name="Dassa B."/>
            <person name="Borovok I."/>
            <person name="Ruimy-Israeli V."/>
            <person name="Lamed R."/>
            <person name="Flint H.J."/>
            <person name="Duncan S.H."/>
            <person name="Henrissat B."/>
            <person name="Coutinho P."/>
            <person name="Morrison M."/>
            <person name="Mosoni P."/>
            <person name="Yeoman C.J."/>
            <person name="White B.A."/>
            <person name="Bayer E.A."/>
        </authorList>
    </citation>
    <scope>NUCLEOTIDE SEQUENCE [LARGE SCALE GENOMIC DNA]</scope>
    <source>
        <strain evidence="1 2">007c</strain>
    </source>
</reference>
<dbReference type="Proteomes" id="UP000019365">
    <property type="component" value="Unassembled WGS sequence"/>
</dbReference>
<evidence type="ECO:0000313" key="2">
    <source>
        <dbReference type="Proteomes" id="UP000019365"/>
    </source>
</evidence>
<dbReference type="OrthoDB" id="2088120at2"/>
<sequence length="242" mass="27973">MSDKRKKGETHAMHILRLKGYEFDTEYSDKNIGKSMPDLRYKDGRYLEVTHTAHNNCIPQIPNKYSQLSTAKQLEIAEQADEAHKRMTDFKYECDSKGDLTEKGFGDLKKDAAILKSHYGYDVTTFDFDEKFSEFNCDVPIICMSSDKVLNEITKDKGSKYTDGSTDLFIFVTDGEMYSVEHLINSREYNLSSDGFFNAVSSAPFKNIFLCEWDWSCQQYELESPNILLMRVEDDEVKTIRL</sequence>
<protein>
    <submittedName>
        <fullName evidence="1">Uncharacterized protein</fullName>
    </submittedName>
</protein>
<proteinExistence type="predicted"/>
<dbReference type="EMBL" id="ATAX01000036">
    <property type="protein sequence ID" value="EWM52373.1"/>
    <property type="molecule type" value="Genomic_DNA"/>
</dbReference>
<name>W7UEK1_RUMFL</name>
<gene>
    <name evidence="1" type="ORF">RF007C_13565</name>
</gene>
<dbReference type="AlphaFoldDB" id="W7UEK1"/>
<dbReference type="eggNOG" id="ENOG5032588">
    <property type="taxonomic scope" value="Bacteria"/>
</dbReference>
<evidence type="ECO:0000313" key="1">
    <source>
        <dbReference type="EMBL" id="EWM52373.1"/>
    </source>
</evidence>
<keyword evidence="2" id="KW-1185">Reference proteome</keyword>
<comment type="caution">
    <text evidence="1">The sequence shown here is derived from an EMBL/GenBank/DDBJ whole genome shotgun (WGS) entry which is preliminary data.</text>
</comment>
<dbReference type="RefSeq" id="WP_037301453.1">
    <property type="nucleotide sequence ID" value="NZ_ATAX01000036.1"/>
</dbReference>
<dbReference type="PATRIC" id="fig|1341157.4.peg.3145"/>